<evidence type="ECO:0000313" key="2">
    <source>
        <dbReference type="EMBL" id="QHU31758.1"/>
    </source>
</evidence>
<dbReference type="EMBL" id="MN740532">
    <property type="protein sequence ID" value="QHU31758.1"/>
    <property type="molecule type" value="Genomic_DNA"/>
</dbReference>
<dbReference type="SMART" id="SM01007">
    <property type="entry name" value="Aldolase_II"/>
    <property type="match status" value="1"/>
</dbReference>
<reference evidence="2" key="1">
    <citation type="journal article" date="2020" name="Nature">
        <title>Giant virus diversity and host interactions through global metagenomics.</title>
        <authorList>
            <person name="Schulz F."/>
            <person name="Roux S."/>
            <person name="Paez-Espino D."/>
            <person name="Jungbluth S."/>
            <person name="Walsh D.A."/>
            <person name="Denef V.J."/>
            <person name="McMahon K.D."/>
            <person name="Konstantinidis K.T."/>
            <person name="Eloe-Fadrosh E.A."/>
            <person name="Kyrpides N.C."/>
            <person name="Woyke T."/>
        </authorList>
    </citation>
    <scope>NUCLEOTIDE SEQUENCE</scope>
    <source>
        <strain evidence="2">GVMAG-M-3300027963-41</strain>
    </source>
</reference>
<dbReference type="SUPFAM" id="SSF53639">
    <property type="entry name" value="AraD/HMP-PK domain-like"/>
    <property type="match status" value="1"/>
</dbReference>
<dbReference type="Pfam" id="PF00596">
    <property type="entry name" value="Aldolase_II"/>
    <property type="match status" value="1"/>
</dbReference>
<evidence type="ECO:0000259" key="1">
    <source>
        <dbReference type="SMART" id="SM01007"/>
    </source>
</evidence>
<feature type="domain" description="Class II aldolase/adducin N-terminal" evidence="1">
    <location>
        <begin position="8"/>
        <end position="177"/>
    </location>
</feature>
<dbReference type="AlphaFoldDB" id="A0A6C0LP76"/>
<accession>A0A6C0LP76</accession>
<dbReference type="InterPro" id="IPR036409">
    <property type="entry name" value="Aldolase_II/adducin_N_sf"/>
</dbReference>
<sequence length="321" mass="35985">MEITIAEEYETLCRRIGPWTDWIQGPGGNISVKDADKNRIIVKKSGTLVSAANNGLVCDLAAIRLALAVGNEDVSHTVLEGTGKPSIEAFLHAFPPRIIVHAHPYPLMNALCNYGPIELPHTNTKTVEYYKPGVPLAQTMSLLYSDDTKVYFLRNHGVVIMGNSVTEILEQMTAIAKHMFRTPHTDIPLASALFDTMRNLTDNKMLIKPFFTSHILERIFLPYTPDIAVFLHEAPLLFEDPNDDHAAKLTAYYKKYGHLPSVIFANSVFYIVAGTNEACYNIYEILLSYLHVPLPANFLSEIQVSEIVNWDKEKLRQAANK</sequence>
<proteinExistence type="predicted"/>
<name>A0A6C0LP76_9ZZZZ</name>
<organism evidence="2">
    <name type="scientific">viral metagenome</name>
    <dbReference type="NCBI Taxonomy" id="1070528"/>
    <lineage>
        <taxon>unclassified sequences</taxon>
        <taxon>metagenomes</taxon>
        <taxon>organismal metagenomes</taxon>
    </lineage>
</organism>
<protein>
    <recommendedName>
        <fullName evidence="1">Class II aldolase/adducin N-terminal domain-containing protein</fullName>
    </recommendedName>
</protein>
<dbReference type="InterPro" id="IPR001303">
    <property type="entry name" value="Aldolase_II/adducin_N"/>
</dbReference>
<dbReference type="Gene3D" id="3.40.225.10">
    <property type="entry name" value="Class II aldolase/adducin N-terminal domain"/>
    <property type="match status" value="1"/>
</dbReference>